<evidence type="ECO:0000313" key="3">
    <source>
        <dbReference type="Proteomes" id="UP000501690"/>
    </source>
</evidence>
<reference evidence="2 3" key="1">
    <citation type="submission" date="2019-04" db="EMBL/GenBank/DDBJ databases">
        <title>An improved genome assembly and genetic linkage map for asparagus bean, Vigna unguiculata ssp. sesquipedialis.</title>
        <authorList>
            <person name="Xia Q."/>
            <person name="Zhang R."/>
            <person name="Dong Y."/>
        </authorList>
    </citation>
    <scope>NUCLEOTIDE SEQUENCE [LARGE SCALE GENOMIC DNA]</scope>
    <source>
        <tissue evidence="2">Leaf</tissue>
    </source>
</reference>
<name>A0A4D6MLM3_VIGUN</name>
<accession>A0A4D6MLM3</accession>
<evidence type="ECO:0000256" key="1">
    <source>
        <dbReference type="SAM" id="MobiDB-lite"/>
    </source>
</evidence>
<protein>
    <submittedName>
        <fullName evidence="2">Uncharacterized protein</fullName>
    </submittedName>
</protein>
<keyword evidence="3" id="KW-1185">Reference proteome</keyword>
<dbReference type="AlphaFoldDB" id="A0A4D6MLM3"/>
<proteinExistence type="predicted"/>
<dbReference type="EMBL" id="CP039351">
    <property type="protein sequence ID" value="QCE00675.1"/>
    <property type="molecule type" value="Genomic_DNA"/>
</dbReference>
<gene>
    <name evidence="2" type="ORF">DEO72_LG7g1965</name>
</gene>
<organism evidence="2 3">
    <name type="scientific">Vigna unguiculata</name>
    <name type="common">Cowpea</name>
    <dbReference type="NCBI Taxonomy" id="3917"/>
    <lineage>
        <taxon>Eukaryota</taxon>
        <taxon>Viridiplantae</taxon>
        <taxon>Streptophyta</taxon>
        <taxon>Embryophyta</taxon>
        <taxon>Tracheophyta</taxon>
        <taxon>Spermatophyta</taxon>
        <taxon>Magnoliopsida</taxon>
        <taxon>eudicotyledons</taxon>
        <taxon>Gunneridae</taxon>
        <taxon>Pentapetalae</taxon>
        <taxon>rosids</taxon>
        <taxon>fabids</taxon>
        <taxon>Fabales</taxon>
        <taxon>Fabaceae</taxon>
        <taxon>Papilionoideae</taxon>
        <taxon>50 kb inversion clade</taxon>
        <taxon>NPAAA clade</taxon>
        <taxon>indigoferoid/millettioid clade</taxon>
        <taxon>Phaseoleae</taxon>
        <taxon>Vigna</taxon>
    </lineage>
</organism>
<evidence type="ECO:0000313" key="2">
    <source>
        <dbReference type="EMBL" id="QCE00675.1"/>
    </source>
</evidence>
<dbReference type="Proteomes" id="UP000501690">
    <property type="component" value="Linkage Group LG7"/>
</dbReference>
<feature type="region of interest" description="Disordered" evidence="1">
    <location>
        <begin position="1"/>
        <end position="20"/>
    </location>
</feature>
<sequence>MDNCFLNGSSSFSSSESCNSEYDDDCEWIDALTTAVSHVTISEAKRTKLWGPTGPIDPQGSSNLKTNLCKAF</sequence>